<feature type="region of interest" description="Disordered" evidence="1">
    <location>
        <begin position="135"/>
        <end position="162"/>
    </location>
</feature>
<organism evidence="2">
    <name type="scientific">Coccidioides posadasii RMSCC 3488</name>
    <dbReference type="NCBI Taxonomy" id="454284"/>
    <lineage>
        <taxon>Eukaryota</taxon>
        <taxon>Fungi</taxon>
        <taxon>Dikarya</taxon>
        <taxon>Ascomycota</taxon>
        <taxon>Pezizomycotina</taxon>
        <taxon>Eurotiomycetes</taxon>
        <taxon>Eurotiomycetidae</taxon>
        <taxon>Onygenales</taxon>
        <taxon>Onygenaceae</taxon>
        <taxon>Coccidioides</taxon>
    </lineage>
</organism>
<accession>A0A0J6F741</accession>
<dbReference type="VEuPathDB" id="FungiDB:CPAG_05115"/>
<feature type="compositionally biased region" description="Polar residues" evidence="1">
    <location>
        <begin position="139"/>
        <end position="150"/>
    </location>
</feature>
<proteinExistence type="predicted"/>
<evidence type="ECO:0000256" key="1">
    <source>
        <dbReference type="SAM" id="MobiDB-lite"/>
    </source>
</evidence>
<sequence length="288" mass="32353">MGLFEPPFILHVLRREDPNALDDKFTPYPNLAADINDVSIRLSHPAQLYEWNGCSSDERNAISEAYRDFDHLANQPDVFADIDWNHQAAKDFWGPVKGDGKVSDKRKEEIQGAFKSMGRIHRNWWSWEPLSIPGPKCPSGSNGNAGSNDPENICGTRTPKQSVQVDQTAQRAASFSMEKIEDCLHGAMQRGLHVEDAEIKFKEADSYAFFALAKYVEKQIDRYPTPGSKKVESEPQIAGQTAKDSDGKRARYVPLHTRGGDDGLLGDKELEYKDQHIKEFSIPACPDF</sequence>
<feature type="region of interest" description="Disordered" evidence="1">
    <location>
        <begin position="226"/>
        <end position="266"/>
    </location>
</feature>
<gene>
    <name evidence="2" type="ORF">CPAG_05115</name>
</gene>
<dbReference type="AlphaFoldDB" id="A0A0J6F741"/>
<dbReference type="OrthoDB" id="4540872at2759"/>
<dbReference type="EMBL" id="DS268111">
    <property type="protein sequence ID" value="KMM68791.1"/>
    <property type="molecule type" value="Genomic_DNA"/>
</dbReference>
<evidence type="ECO:0000313" key="2">
    <source>
        <dbReference type="EMBL" id="KMM68791.1"/>
    </source>
</evidence>
<protein>
    <submittedName>
        <fullName evidence="2">Uncharacterized protein</fullName>
    </submittedName>
</protein>
<dbReference type="Proteomes" id="UP000054567">
    <property type="component" value="Unassembled WGS sequence"/>
</dbReference>
<reference evidence="2" key="1">
    <citation type="submission" date="2007-06" db="EMBL/GenBank/DDBJ databases">
        <title>The Genome Sequence of Coccidioides posadasii RMSCC_3488.</title>
        <authorList>
            <consortium name="Coccidioides Genome Resources Consortium"/>
            <consortium name="The Broad Institute Genome Sequencing Platform"/>
            <person name="Henn M.R."/>
            <person name="Sykes S."/>
            <person name="Young S."/>
            <person name="Jaffe D."/>
            <person name="Berlin A."/>
            <person name="Alvarez P."/>
            <person name="Butler J."/>
            <person name="Gnerre S."/>
            <person name="Grabherr M."/>
            <person name="Mauceli E."/>
            <person name="Brockman W."/>
            <person name="Kodira C."/>
            <person name="Alvarado L."/>
            <person name="Zeng Q."/>
            <person name="Crawford M."/>
            <person name="Antoine C."/>
            <person name="Devon K."/>
            <person name="Galgiani J."/>
            <person name="Orsborn K."/>
            <person name="Lewis M.L."/>
            <person name="Nusbaum C."/>
            <person name="Galagan J."/>
            <person name="Birren B."/>
        </authorList>
    </citation>
    <scope>NUCLEOTIDE SEQUENCE [LARGE SCALE GENOMIC DNA]</scope>
    <source>
        <strain evidence="2">RMSCC 3488</strain>
    </source>
</reference>
<name>A0A0J6F741_COCPO</name>